<evidence type="ECO:0000313" key="6">
    <source>
        <dbReference type="EMBL" id="CAF3015494.1"/>
    </source>
</evidence>
<keyword evidence="3" id="KW-0677">Repeat</keyword>
<dbReference type="InterPro" id="IPR036322">
    <property type="entry name" value="WD40_repeat_dom_sf"/>
</dbReference>
<dbReference type="GO" id="GO:0031080">
    <property type="term" value="C:nuclear pore outer ring"/>
    <property type="evidence" value="ECO:0007669"/>
    <property type="project" value="TreeGrafter"/>
</dbReference>
<feature type="compositionally biased region" description="Basic and acidic residues" evidence="5">
    <location>
        <begin position="226"/>
        <end position="240"/>
    </location>
</feature>
<proteinExistence type="predicted"/>
<gene>
    <name evidence="6" type="ORF">LSAA_14001</name>
</gene>
<dbReference type="InterPro" id="IPR015943">
    <property type="entry name" value="WD40/YVTN_repeat-like_dom_sf"/>
</dbReference>
<comment type="subcellular location">
    <subcellularLocation>
        <location evidence="1">Nucleus</location>
    </subcellularLocation>
</comment>
<feature type="compositionally biased region" description="Basic residues" evidence="5">
    <location>
        <begin position="209"/>
        <end position="223"/>
    </location>
</feature>
<dbReference type="AlphaFoldDB" id="A0A7R8HCG6"/>
<keyword evidence="2" id="KW-0853">WD repeat</keyword>
<sequence length="625" mass="69264">MLRQLLVKAILEVKLRGLGLHWLQLDGHMLIVVEILPQAQLPKVPTPNLLPHTKSWGPPSRQSWTSLLRSWNEMRPWRNGFDLRSGSHDGFPAALPYDDPLQTPFASRLPTAQRNTDHNPLKQTFFKQPGSGHTSLPMTMTIPTTSLRKGRGAPISHRHTLSPAYTPSLLQGGARIHTSKPRFWNSIQDFRAKLHTSLRAQEEEEERTRKRKQNWPHAQHHILHSAYKEGKNKEKKRDETSSCGYTNLESPCIDKKNDTVTSDDEVMILYVTSRKGEMRIPESSTTLMEGGTGVSGKGVFVCKKINCIRWKPRKDTSSLDGNLFVTGSWDDGPSNEVALWKVNEGEGESASLLASLPHSGDINALEFLNSETFVTGSSDGCVHLFRIHNQDLSLLNSWNGLHNGCYRASGSNSVSCSGEIFASAGEEGKVVVINARTKQSIKTYEQADSCSLSAVHFVKHDEILTANMRGQMKLWDLRSSETSSPSTTFFSSNTDQVGITCVSRHPTQSHVICTGGSGCAVSEVQFHLQSPDHIFSCSQNGDIWHWDASAVTRANLISFGNMNDDEAQKGFSSPWLSSEAIKHRVEATSLMSKQYLPINALDTLGSSILFAGDNEAIYIFSSVIL</sequence>
<dbReference type="Pfam" id="PF00400">
    <property type="entry name" value="WD40"/>
    <property type="match status" value="1"/>
</dbReference>
<dbReference type="EMBL" id="HG994587">
    <property type="protein sequence ID" value="CAF3015494.1"/>
    <property type="molecule type" value="Genomic_DNA"/>
</dbReference>
<evidence type="ECO:0000256" key="1">
    <source>
        <dbReference type="ARBA" id="ARBA00004123"/>
    </source>
</evidence>
<keyword evidence="4" id="KW-0539">Nucleus</keyword>
<feature type="region of interest" description="Disordered" evidence="5">
    <location>
        <begin position="198"/>
        <end position="242"/>
    </location>
</feature>
<keyword evidence="7" id="KW-1185">Reference proteome</keyword>
<dbReference type="PANTHER" id="PTHR22652">
    <property type="entry name" value="NUCLEOPORIN NUP43"/>
    <property type="match status" value="1"/>
</dbReference>
<dbReference type="Gene3D" id="2.130.10.10">
    <property type="entry name" value="YVTN repeat-like/Quinoprotein amine dehydrogenase"/>
    <property type="match status" value="1"/>
</dbReference>
<evidence type="ECO:0000256" key="3">
    <source>
        <dbReference type="ARBA" id="ARBA00022737"/>
    </source>
</evidence>
<protein>
    <submittedName>
        <fullName evidence="6">NUP43</fullName>
    </submittedName>
</protein>
<evidence type="ECO:0000256" key="2">
    <source>
        <dbReference type="ARBA" id="ARBA00022574"/>
    </source>
</evidence>
<organism evidence="6 7">
    <name type="scientific">Lepeophtheirus salmonis</name>
    <name type="common">Salmon louse</name>
    <name type="synonym">Caligus salmonis</name>
    <dbReference type="NCBI Taxonomy" id="72036"/>
    <lineage>
        <taxon>Eukaryota</taxon>
        <taxon>Metazoa</taxon>
        <taxon>Ecdysozoa</taxon>
        <taxon>Arthropoda</taxon>
        <taxon>Crustacea</taxon>
        <taxon>Multicrustacea</taxon>
        <taxon>Hexanauplia</taxon>
        <taxon>Copepoda</taxon>
        <taxon>Siphonostomatoida</taxon>
        <taxon>Caligidae</taxon>
        <taxon>Lepeophtheirus</taxon>
    </lineage>
</organism>
<dbReference type="OrthoDB" id="47172at2759"/>
<accession>A0A7R8HCG6</accession>
<dbReference type="InterPro" id="IPR001680">
    <property type="entry name" value="WD40_rpt"/>
</dbReference>
<reference evidence="6" key="1">
    <citation type="submission" date="2021-02" db="EMBL/GenBank/DDBJ databases">
        <authorList>
            <person name="Bekaert M."/>
        </authorList>
    </citation>
    <scope>NUCLEOTIDE SEQUENCE</scope>
    <source>
        <strain evidence="6">IoA-00</strain>
    </source>
</reference>
<evidence type="ECO:0000256" key="5">
    <source>
        <dbReference type="SAM" id="MobiDB-lite"/>
    </source>
</evidence>
<name>A0A7R8HCG6_LEPSM</name>
<dbReference type="PANTHER" id="PTHR22652:SF0">
    <property type="entry name" value="NUCLEOPORIN NUP43"/>
    <property type="match status" value="1"/>
</dbReference>
<dbReference type="Proteomes" id="UP000675881">
    <property type="component" value="Chromosome 8"/>
</dbReference>
<dbReference type="SUPFAM" id="SSF50978">
    <property type="entry name" value="WD40 repeat-like"/>
    <property type="match status" value="1"/>
</dbReference>
<dbReference type="SMART" id="SM00320">
    <property type="entry name" value="WD40"/>
    <property type="match status" value="5"/>
</dbReference>
<evidence type="ECO:0000313" key="7">
    <source>
        <dbReference type="Proteomes" id="UP000675881"/>
    </source>
</evidence>
<evidence type="ECO:0000256" key="4">
    <source>
        <dbReference type="ARBA" id="ARBA00023242"/>
    </source>
</evidence>